<dbReference type="Proteomes" id="UP000265801">
    <property type="component" value="Unassembled WGS sequence"/>
</dbReference>
<organism evidence="2 3">
    <name type="scientific">Bacillus salacetis</name>
    <dbReference type="NCBI Taxonomy" id="2315464"/>
    <lineage>
        <taxon>Bacteria</taxon>
        <taxon>Bacillati</taxon>
        <taxon>Bacillota</taxon>
        <taxon>Bacilli</taxon>
        <taxon>Bacillales</taxon>
        <taxon>Bacillaceae</taxon>
        <taxon>Bacillus</taxon>
    </lineage>
</organism>
<evidence type="ECO:0000313" key="2">
    <source>
        <dbReference type="EMBL" id="RIW37328.1"/>
    </source>
</evidence>
<dbReference type="Pfam" id="PF00583">
    <property type="entry name" value="Acetyltransf_1"/>
    <property type="match status" value="1"/>
</dbReference>
<dbReference type="PROSITE" id="PS51186">
    <property type="entry name" value="GNAT"/>
    <property type="match status" value="1"/>
</dbReference>
<dbReference type="InterPro" id="IPR016181">
    <property type="entry name" value="Acyl_CoA_acyltransferase"/>
</dbReference>
<sequence length="195" mass="21889">MYKLEGLEGGRLKILDSDIAIKPLDKSDREIDRLAESYCLTFIGESFSKQDVDETAVNLSKHTDYPGFRGFKAVDGDGSIAGFAYGYTSVPGQYYREKIQAQLTKEQEVVWLISCFEVVEVAVNPLFRRKGIAGNLLDKLIGNQPHRTALLTTGIENKAAIEFYQNRGWEMLQNNSPVISEGDLQIIYGLNLEEE</sequence>
<gene>
    <name evidence="2" type="ORF">D3H55_04630</name>
</gene>
<reference evidence="2 3" key="1">
    <citation type="submission" date="2018-09" db="EMBL/GenBank/DDBJ databases">
        <title>Bacillus saliacetes sp. nov., isolated from Thai shrimp paste (Ka-pi).</title>
        <authorList>
            <person name="Daroonpunt R."/>
            <person name="Tanasupawat S."/>
            <person name="Yiamsombut S."/>
        </authorList>
    </citation>
    <scope>NUCLEOTIDE SEQUENCE [LARGE SCALE GENOMIC DNA]</scope>
    <source>
        <strain evidence="2 3">SKP7-4</strain>
    </source>
</reference>
<comment type="caution">
    <text evidence="2">The sequence shown here is derived from an EMBL/GenBank/DDBJ whole genome shotgun (WGS) entry which is preliminary data.</text>
</comment>
<proteinExistence type="predicted"/>
<dbReference type="OrthoDB" id="3692150at2"/>
<dbReference type="SUPFAM" id="SSF55729">
    <property type="entry name" value="Acyl-CoA N-acyltransferases (Nat)"/>
    <property type="match status" value="1"/>
</dbReference>
<dbReference type="EMBL" id="QXIR01000004">
    <property type="protein sequence ID" value="RIW37328.1"/>
    <property type="molecule type" value="Genomic_DNA"/>
</dbReference>
<accession>A0A3A1R3N5</accession>
<evidence type="ECO:0000313" key="3">
    <source>
        <dbReference type="Proteomes" id="UP000265801"/>
    </source>
</evidence>
<keyword evidence="2" id="KW-0808">Transferase</keyword>
<dbReference type="InterPro" id="IPR000182">
    <property type="entry name" value="GNAT_dom"/>
</dbReference>
<keyword evidence="3" id="KW-1185">Reference proteome</keyword>
<evidence type="ECO:0000259" key="1">
    <source>
        <dbReference type="PROSITE" id="PS51186"/>
    </source>
</evidence>
<dbReference type="GO" id="GO:0016747">
    <property type="term" value="F:acyltransferase activity, transferring groups other than amino-acyl groups"/>
    <property type="evidence" value="ECO:0007669"/>
    <property type="project" value="InterPro"/>
</dbReference>
<protein>
    <submittedName>
        <fullName evidence="2">GNAT family N-acetyltransferase</fullName>
    </submittedName>
</protein>
<name>A0A3A1R3N5_9BACI</name>
<dbReference type="Gene3D" id="3.40.630.30">
    <property type="match status" value="1"/>
</dbReference>
<dbReference type="AlphaFoldDB" id="A0A3A1R3N5"/>
<feature type="domain" description="N-acetyltransferase" evidence="1">
    <location>
        <begin position="19"/>
        <end position="193"/>
    </location>
</feature>